<dbReference type="Gene3D" id="1.25.40.10">
    <property type="entry name" value="Tetratricopeptide repeat domain"/>
    <property type="match status" value="1"/>
</dbReference>
<feature type="region of interest" description="Disordered" evidence="3">
    <location>
        <begin position="1"/>
        <end position="25"/>
    </location>
</feature>
<dbReference type="SUPFAM" id="SSF48452">
    <property type="entry name" value="TPR-like"/>
    <property type="match status" value="1"/>
</dbReference>
<dbReference type="Pfam" id="PF13174">
    <property type="entry name" value="TPR_6"/>
    <property type="match status" value="1"/>
</dbReference>
<dbReference type="PANTHER" id="PTHR45586">
    <property type="entry name" value="TPR REPEAT-CONTAINING PROTEIN PA4667"/>
    <property type="match status" value="1"/>
</dbReference>
<name>A0A7S7NX64_PALFE</name>
<dbReference type="KEGG" id="pfer:IRI77_16040"/>
<dbReference type="InterPro" id="IPR011990">
    <property type="entry name" value="TPR-like_helical_dom_sf"/>
</dbReference>
<dbReference type="Pfam" id="PF13432">
    <property type="entry name" value="TPR_16"/>
    <property type="match status" value="2"/>
</dbReference>
<evidence type="ECO:0000256" key="1">
    <source>
        <dbReference type="ARBA" id="ARBA00022737"/>
    </source>
</evidence>
<accession>A0A7S7NX64</accession>
<dbReference type="PANTHER" id="PTHR45586:SF1">
    <property type="entry name" value="LIPOPOLYSACCHARIDE ASSEMBLY PROTEIN B"/>
    <property type="match status" value="1"/>
</dbReference>
<dbReference type="EMBL" id="CP063849">
    <property type="protein sequence ID" value="QOY91399.1"/>
    <property type="molecule type" value="Genomic_DNA"/>
</dbReference>
<gene>
    <name evidence="4" type="ORF">IRI77_16040</name>
</gene>
<evidence type="ECO:0000313" key="4">
    <source>
        <dbReference type="EMBL" id="QOY91399.1"/>
    </source>
</evidence>
<feature type="compositionally biased region" description="Polar residues" evidence="3">
    <location>
        <begin position="12"/>
        <end position="23"/>
    </location>
</feature>
<dbReference type="AlphaFoldDB" id="A0A7S7NX64"/>
<keyword evidence="2" id="KW-0802">TPR repeat</keyword>
<keyword evidence="1" id="KW-0677">Repeat</keyword>
<protein>
    <submittedName>
        <fullName evidence="4">Tetratricopeptide repeat protein</fullName>
    </submittedName>
</protein>
<sequence length="335" mass="35868">MSAQSARVIPLNQKSASAGSTPGTRYLTPLAPGSFQLEGVAPTTAPERTTTAVESLLAEALDALEKGNSPEAIRLLEQSLRNSPDHTETLLALGYLRHQEGLLDDASDLYRRAALSDTAAWQPRYNQALILESQGETAEAIAMLTHACAISPSEPAPLYRLAWLLEASGCDSEAVYWYKRATSASPNLFEAWLRLGLLQLRMGACAEAIESLDRAMGDDANRPLAAYHMGLCHLNLAQPELAQQAFEASSSAEPTGTDSLLALAALALAQGDLDAAERHDRAVRALGQVSAPLSLRLAQAWQACGEIELARLHFRRAVQADPSLAVGYFGVQSHS</sequence>
<organism evidence="4 5">
    <name type="scientific">Paludibaculum fermentans</name>
    <dbReference type="NCBI Taxonomy" id="1473598"/>
    <lineage>
        <taxon>Bacteria</taxon>
        <taxon>Pseudomonadati</taxon>
        <taxon>Acidobacteriota</taxon>
        <taxon>Terriglobia</taxon>
        <taxon>Bryobacterales</taxon>
        <taxon>Bryobacteraceae</taxon>
        <taxon>Paludibaculum</taxon>
    </lineage>
</organism>
<proteinExistence type="predicted"/>
<dbReference type="RefSeq" id="WP_194453053.1">
    <property type="nucleotide sequence ID" value="NZ_CP063849.1"/>
</dbReference>
<dbReference type="Proteomes" id="UP000593892">
    <property type="component" value="Chromosome"/>
</dbReference>
<keyword evidence="5" id="KW-1185">Reference proteome</keyword>
<dbReference type="SMART" id="SM00028">
    <property type="entry name" value="TPR"/>
    <property type="match status" value="7"/>
</dbReference>
<dbReference type="InterPro" id="IPR051012">
    <property type="entry name" value="CellSynth/LPSAsmb/PSIAsmb"/>
</dbReference>
<dbReference type="InterPro" id="IPR019734">
    <property type="entry name" value="TPR_rpt"/>
</dbReference>
<evidence type="ECO:0000256" key="2">
    <source>
        <dbReference type="ARBA" id="ARBA00022803"/>
    </source>
</evidence>
<evidence type="ECO:0000313" key="5">
    <source>
        <dbReference type="Proteomes" id="UP000593892"/>
    </source>
</evidence>
<evidence type="ECO:0000256" key="3">
    <source>
        <dbReference type="SAM" id="MobiDB-lite"/>
    </source>
</evidence>
<reference evidence="4 5" key="1">
    <citation type="submission" date="2020-10" db="EMBL/GenBank/DDBJ databases">
        <title>Complete genome sequence of Paludibaculum fermentans P105T, a facultatively anaerobic acidobacterium capable of dissimilatory Fe(III) reduction.</title>
        <authorList>
            <person name="Dedysh S.N."/>
            <person name="Beletsky A.V."/>
            <person name="Kulichevskaya I.S."/>
            <person name="Mardanov A.V."/>
            <person name="Ravin N.V."/>
        </authorList>
    </citation>
    <scope>NUCLEOTIDE SEQUENCE [LARGE SCALE GENOMIC DNA]</scope>
    <source>
        <strain evidence="4 5">P105</strain>
    </source>
</reference>